<evidence type="ECO:0000313" key="5">
    <source>
        <dbReference type="EMBL" id="SDG35398.1"/>
    </source>
</evidence>
<proteinExistence type="predicted"/>
<gene>
    <name evidence="5" type="ORF">SAMN05421742_10115</name>
</gene>
<evidence type="ECO:0000256" key="1">
    <source>
        <dbReference type="SAM" id="MobiDB-lite"/>
    </source>
</evidence>
<dbReference type="PANTHER" id="PTHR43155:SF2">
    <property type="entry name" value="CYCLIC DI-GMP PHOSPHODIESTERASE PA4108"/>
    <property type="match status" value="1"/>
</dbReference>
<dbReference type="InterPro" id="IPR013656">
    <property type="entry name" value="PAS_4"/>
</dbReference>
<evidence type="ECO:0000313" key="6">
    <source>
        <dbReference type="Proteomes" id="UP000217076"/>
    </source>
</evidence>
<reference evidence="6" key="1">
    <citation type="submission" date="2016-10" db="EMBL/GenBank/DDBJ databases">
        <authorList>
            <person name="Varghese N."/>
            <person name="Submissions S."/>
        </authorList>
    </citation>
    <scope>NUCLEOTIDE SEQUENCE [LARGE SCALE GENOMIC DNA]</scope>
    <source>
        <strain evidence="6">930I</strain>
    </source>
</reference>
<evidence type="ECO:0000259" key="3">
    <source>
        <dbReference type="PROSITE" id="PS50112"/>
    </source>
</evidence>
<dbReference type="PROSITE" id="PS50112">
    <property type="entry name" value="PAS"/>
    <property type="match status" value="1"/>
</dbReference>
<dbReference type="InterPro" id="IPR000014">
    <property type="entry name" value="PAS"/>
</dbReference>
<dbReference type="SMART" id="SM00091">
    <property type="entry name" value="PAS"/>
    <property type="match status" value="1"/>
</dbReference>
<organism evidence="5 6">
    <name type="scientific">Roseospirillum parvum</name>
    <dbReference type="NCBI Taxonomy" id="83401"/>
    <lineage>
        <taxon>Bacteria</taxon>
        <taxon>Pseudomonadati</taxon>
        <taxon>Pseudomonadota</taxon>
        <taxon>Alphaproteobacteria</taxon>
        <taxon>Rhodospirillales</taxon>
        <taxon>Rhodospirillaceae</taxon>
        <taxon>Roseospirillum</taxon>
    </lineage>
</organism>
<feature type="domain" description="PAS" evidence="3">
    <location>
        <begin position="338"/>
        <end position="390"/>
    </location>
</feature>
<dbReference type="SUPFAM" id="SSF109604">
    <property type="entry name" value="HD-domain/PDEase-like"/>
    <property type="match status" value="1"/>
</dbReference>
<dbReference type="Pfam" id="PF13487">
    <property type="entry name" value="HD_5"/>
    <property type="match status" value="1"/>
</dbReference>
<keyword evidence="2" id="KW-1133">Transmembrane helix</keyword>
<feature type="domain" description="HD-GYP" evidence="4">
    <location>
        <begin position="459"/>
        <end position="653"/>
    </location>
</feature>
<evidence type="ECO:0000256" key="2">
    <source>
        <dbReference type="SAM" id="Phobius"/>
    </source>
</evidence>
<sequence>MSTVDRPLEDLPAPPNAHRGRRERRRAWLIAGLTGAAALAVGLGGTLYTVSTEKERLISAAASRAEAVLETRGHLVRNWLTTRRQGLGALAETESLRLIAAEVAGGAGQGLDTELTFLSRALEEQARALDAQTLQLLTPDGQVWLVSGGGAPFEPQIKAAAVTVADSGESRAMPAPAEAAEAAEESSSPAIDLLVPVPPLQGQTAPVGVLAGRLPAGALLDEVAVPGALARPGERLTVTLDAQPVDAKAGFTQHPGNPPLFTLTRPLAELPWTLTYAIPVTTVISPAQGSLFVGLALSVFAAGAVASLVMAALWRQATDNQRRLATQYQTMAGRIADQRALLNTIIDAIPEYLFVTDTRGVLHYANAAVGELVEASHDEITGRTLADVLDDPTAATTILGAARPGAGARQVACALFGQPRWLSVSQSQVDFDDGQGGTVTRWVTLAQDVTEAVLNRQHRERLQHSIMRTLGRTVAAVDPFLADQAAKLEQVALALAERLEVSEDERLTLELTARVSQIGKLFVSRELLTKTSRLTDAERAELESHVDHARTLLGDLETDLPIAATLAEMSERLDGTGYPDGLGGEDISRAGRILGVADVFVARTSERAHRKANRAEDVLDILAQHPGRYDADVVEALKALIDQGHLANGNGNGNGNGSNAY</sequence>
<dbReference type="InterPro" id="IPR035965">
    <property type="entry name" value="PAS-like_dom_sf"/>
</dbReference>
<accession>A0A1G7TJA9</accession>
<dbReference type="GO" id="GO:0008081">
    <property type="term" value="F:phosphoric diester hydrolase activity"/>
    <property type="evidence" value="ECO:0007669"/>
    <property type="project" value="UniProtKB-ARBA"/>
</dbReference>
<dbReference type="RefSeq" id="WP_092613897.1">
    <property type="nucleotide sequence ID" value="NZ_FNCV01000001.1"/>
</dbReference>
<dbReference type="AlphaFoldDB" id="A0A1G7TJA9"/>
<protein>
    <submittedName>
        <fullName evidence="5">PAS fold-containing protein</fullName>
    </submittedName>
</protein>
<dbReference type="CDD" id="cd00077">
    <property type="entry name" value="HDc"/>
    <property type="match status" value="1"/>
</dbReference>
<dbReference type="Gene3D" id="1.10.3210.10">
    <property type="entry name" value="Hypothetical protein af1432"/>
    <property type="match status" value="1"/>
</dbReference>
<dbReference type="SUPFAM" id="SSF55785">
    <property type="entry name" value="PYP-like sensor domain (PAS domain)"/>
    <property type="match status" value="1"/>
</dbReference>
<dbReference type="EMBL" id="FNCV01000001">
    <property type="protein sequence ID" value="SDG35398.1"/>
    <property type="molecule type" value="Genomic_DNA"/>
</dbReference>
<dbReference type="PANTHER" id="PTHR43155">
    <property type="entry name" value="CYCLIC DI-GMP PHOSPHODIESTERASE PA4108-RELATED"/>
    <property type="match status" value="1"/>
</dbReference>
<evidence type="ECO:0000259" key="4">
    <source>
        <dbReference type="PROSITE" id="PS51832"/>
    </source>
</evidence>
<dbReference type="PROSITE" id="PS51832">
    <property type="entry name" value="HD_GYP"/>
    <property type="match status" value="1"/>
</dbReference>
<keyword evidence="6" id="KW-1185">Reference proteome</keyword>
<dbReference type="STRING" id="83401.SAMN05421742_10115"/>
<dbReference type="OrthoDB" id="9802066at2"/>
<dbReference type="Gene3D" id="3.30.450.20">
    <property type="entry name" value="PAS domain"/>
    <property type="match status" value="1"/>
</dbReference>
<keyword evidence="2" id="KW-0472">Membrane</keyword>
<feature type="region of interest" description="Disordered" evidence="1">
    <location>
        <begin position="1"/>
        <end position="20"/>
    </location>
</feature>
<feature type="transmembrane region" description="Helical" evidence="2">
    <location>
        <begin position="291"/>
        <end position="314"/>
    </location>
</feature>
<keyword evidence="2" id="KW-0812">Transmembrane</keyword>
<dbReference type="Pfam" id="PF08448">
    <property type="entry name" value="PAS_4"/>
    <property type="match status" value="1"/>
</dbReference>
<dbReference type="InterPro" id="IPR037522">
    <property type="entry name" value="HD_GYP_dom"/>
</dbReference>
<dbReference type="Proteomes" id="UP000217076">
    <property type="component" value="Unassembled WGS sequence"/>
</dbReference>
<dbReference type="InterPro" id="IPR003607">
    <property type="entry name" value="HD/PDEase_dom"/>
</dbReference>
<feature type="transmembrane region" description="Helical" evidence="2">
    <location>
        <begin position="27"/>
        <end position="48"/>
    </location>
</feature>
<name>A0A1G7TJA9_9PROT</name>